<dbReference type="InterPro" id="IPR024077">
    <property type="entry name" value="Neurolysin/TOP_dom2"/>
</dbReference>
<evidence type="ECO:0000256" key="9">
    <source>
        <dbReference type="RuleBase" id="RU003435"/>
    </source>
</evidence>
<accession>A0ABV2BUC0</accession>
<sequence>MTITNPLLLQNPIEHVNDIDANYVEPAIEQIIADNRQQIAALTQLPNKTWENFMLPMDILENRLGKAWSPVSHLNSVCNSQALREAYDKGLSHLTDYSTQLGQDKALFSATQALYDDRENLQLTATQTHILKDSLLGFRLSGVDLSEALQAEFAKIQKRLSQLKSKFEHNILDATMSWRKPISDKNLLNGLPETELEILAANAKARGESGYLITLEIPSYLAILTYADDRKLREEVYYAYVTRASELGFDKGQYDNGPIMEEILSLKNAKAKLLGFDNFAQLSLESKMAESPEQVIAFLEQLNHAAHQQAKDELATLQAYAKQSGIDELASWDVAYYSEKLKQKTFEISQSELRPYFVVDKVMQGLFDLTEQLFNVTFQQTNDKAIWHPKVRHYELLRDNQVIAEFYLDLFARQHKRGGAWMDVCQSRYKTDTQQIQIPIAYLTCNFAEPAENKPALLTHDEVVTLFHEFGHGIHHMLTQVDELAASGISNVPWDAVELPSQFMENFCYHPEVINQISGHYETGEPLPENKLNKLIEAKNFQSAMMMVRQIEFSLFDIKIHMAEPLKVDTIQQELNEIRKAVAVMPPPEFNRFQHSFSHIFAGGYAAGYYSYKWAEVLSADAFSLFEEEGVLNQAAGRKFLTNILEKGGSADPMELFVAFRGRKPSVEPLLRHAGIDTSNVYE</sequence>
<keyword evidence="4 9" id="KW-0378">Hydrolase</keyword>
<dbReference type="Gene3D" id="1.10.1370.10">
    <property type="entry name" value="Neurolysin, domain 3"/>
    <property type="match status" value="1"/>
</dbReference>
<evidence type="ECO:0000256" key="5">
    <source>
        <dbReference type="ARBA" id="ARBA00022833"/>
    </source>
</evidence>
<feature type="domain" description="Oligopeptidase A N-terminal" evidence="11">
    <location>
        <begin position="28"/>
        <end position="147"/>
    </location>
</feature>
<dbReference type="InterPro" id="IPR001567">
    <property type="entry name" value="Pept_M3A_M3B_dom"/>
</dbReference>
<evidence type="ECO:0000313" key="13">
    <source>
        <dbReference type="Proteomes" id="UP001548189"/>
    </source>
</evidence>
<evidence type="ECO:0000256" key="8">
    <source>
        <dbReference type="ARBA" id="ARBA00026100"/>
    </source>
</evidence>
<comment type="catalytic activity">
    <reaction evidence="7">
        <text>Hydrolysis of oligopeptides, with broad specificity. Gly or Ala commonly occur as P1 or P1' residues, but more distant residues are also important, as is shown by the fact that Z-Gly-Pro-Gly-|-Gly-Pro-Ala is cleaved, but not Z-(Gly)(5).</text>
        <dbReference type="EC" id="3.4.24.70"/>
    </reaction>
</comment>
<dbReference type="GO" id="GO:0016787">
    <property type="term" value="F:hydrolase activity"/>
    <property type="evidence" value="ECO:0007669"/>
    <property type="project" value="UniProtKB-KW"/>
</dbReference>
<keyword evidence="3 9" id="KW-0479">Metal-binding</keyword>
<comment type="caution">
    <text evidence="12">The sequence shown here is derived from an EMBL/GenBank/DDBJ whole genome shotgun (WGS) entry which is preliminary data.</text>
</comment>
<protein>
    <recommendedName>
        <fullName evidence="8">oligopeptidase A</fullName>
        <ecNumber evidence="8">3.4.24.70</ecNumber>
    </recommendedName>
</protein>
<gene>
    <name evidence="12" type="ORF">ABVT43_08625</name>
</gene>
<keyword evidence="2 9" id="KW-0645">Protease</keyword>
<dbReference type="CDD" id="cd06456">
    <property type="entry name" value="M3A_DCP"/>
    <property type="match status" value="1"/>
</dbReference>
<dbReference type="RefSeq" id="WP_353895773.1">
    <property type="nucleotide sequence ID" value="NZ_JBEVCJ010000008.1"/>
</dbReference>
<dbReference type="InterPro" id="IPR045666">
    <property type="entry name" value="OpdA_N"/>
</dbReference>
<name>A0ABV2BUC0_9GAMM</name>
<dbReference type="PANTHER" id="PTHR43660">
    <property type="entry name" value="DIPEPTIDYL CARBOXYPEPTIDASE"/>
    <property type="match status" value="1"/>
</dbReference>
<proteinExistence type="inferred from homology"/>
<dbReference type="Pfam" id="PF01432">
    <property type="entry name" value="Peptidase_M3"/>
    <property type="match status" value="1"/>
</dbReference>
<evidence type="ECO:0000256" key="3">
    <source>
        <dbReference type="ARBA" id="ARBA00022723"/>
    </source>
</evidence>
<comment type="similarity">
    <text evidence="1 9">Belongs to the peptidase M3 family.</text>
</comment>
<evidence type="ECO:0000256" key="7">
    <source>
        <dbReference type="ARBA" id="ARBA00024603"/>
    </source>
</evidence>
<organism evidence="12 13">
    <name type="scientific">Aliikangiella maris</name>
    <dbReference type="NCBI Taxonomy" id="3162458"/>
    <lineage>
        <taxon>Bacteria</taxon>
        <taxon>Pseudomonadati</taxon>
        <taxon>Pseudomonadota</taxon>
        <taxon>Gammaproteobacteria</taxon>
        <taxon>Oceanospirillales</taxon>
        <taxon>Pleioneaceae</taxon>
        <taxon>Aliikangiella</taxon>
    </lineage>
</organism>
<dbReference type="EMBL" id="JBEVCJ010000008">
    <property type="protein sequence ID" value="MET1255187.1"/>
    <property type="molecule type" value="Genomic_DNA"/>
</dbReference>
<comment type="cofactor">
    <cofactor evidence="9">
        <name>Zn(2+)</name>
        <dbReference type="ChEBI" id="CHEBI:29105"/>
    </cofactor>
    <text evidence="9">Binds 1 zinc ion.</text>
</comment>
<dbReference type="InterPro" id="IPR024079">
    <property type="entry name" value="MetalloPept_cat_dom_sf"/>
</dbReference>
<dbReference type="InterPro" id="IPR034005">
    <property type="entry name" value="M3A_DCP"/>
</dbReference>
<dbReference type="InterPro" id="IPR024080">
    <property type="entry name" value="Neurolysin/TOP_N"/>
</dbReference>
<keyword evidence="5 9" id="KW-0862">Zinc</keyword>
<dbReference type="Gene3D" id="1.20.1050.40">
    <property type="entry name" value="Endopeptidase. Chain P, domain 1"/>
    <property type="match status" value="1"/>
</dbReference>
<evidence type="ECO:0000313" key="12">
    <source>
        <dbReference type="EMBL" id="MET1255187.1"/>
    </source>
</evidence>
<dbReference type="Gene3D" id="3.40.390.10">
    <property type="entry name" value="Collagenase (Catalytic Domain)"/>
    <property type="match status" value="1"/>
</dbReference>
<dbReference type="InterPro" id="IPR045090">
    <property type="entry name" value="Pept_M3A_M3B"/>
</dbReference>
<evidence type="ECO:0000256" key="4">
    <source>
        <dbReference type="ARBA" id="ARBA00022801"/>
    </source>
</evidence>
<keyword evidence="6 9" id="KW-0482">Metalloprotease</keyword>
<dbReference type="PANTHER" id="PTHR43660:SF1">
    <property type="entry name" value="DIPEPTIDYL CARBOXYPEPTIDASE"/>
    <property type="match status" value="1"/>
</dbReference>
<dbReference type="SUPFAM" id="SSF55486">
    <property type="entry name" value="Metalloproteases ('zincins'), catalytic domain"/>
    <property type="match status" value="1"/>
</dbReference>
<keyword evidence="13" id="KW-1185">Reference proteome</keyword>
<reference evidence="12 13" key="1">
    <citation type="submission" date="2024-06" db="EMBL/GenBank/DDBJ databases">
        <authorList>
            <person name="Li F."/>
        </authorList>
    </citation>
    <scope>NUCLEOTIDE SEQUENCE [LARGE SCALE GENOMIC DNA]</scope>
    <source>
        <strain evidence="12 13">GXAS 311</strain>
    </source>
</reference>
<dbReference type="EC" id="3.4.24.70" evidence="8"/>
<evidence type="ECO:0000259" key="10">
    <source>
        <dbReference type="Pfam" id="PF01432"/>
    </source>
</evidence>
<evidence type="ECO:0000256" key="6">
    <source>
        <dbReference type="ARBA" id="ARBA00023049"/>
    </source>
</evidence>
<evidence type="ECO:0000256" key="1">
    <source>
        <dbReference type="ARBA" id="ARBA00006040"/>
    </source>
</evidence>
<dbReference type="Proteomes" id="UP001548189">
    <property type="component" value="Unassembled WGS sequence"/>
</dbReference>
<dbReference type="Pfam" id="PF19310">
    <property type="entry name" value="TOP_N"/>
    <property type="match status" value="1"/>
</dbReference>
<evidence type="ECO:0000256" key="2">
    <source>
        <dbReference type="ARBA" id="ARBA00022670"/>
    </source>
</evidence>
<feature type="domain" description="Peptidase M3A/M3B catalytic" evidence="10">
    <location>
        <begin position="224"/>
        <end position="675"/>
    </location>
</feature>
<evidence type="ECO:0000259" key="11">
    <source>
        <dbReference type="Pfam" id="PF19310"/>
    </source>
</evidence>